<organism evidence="2 3">
    <name type="scientific">Fusarium duplospermum</name>
    <dbReference type="NCBI Taxonomy" id="1325734"/>
    <lineage>
        <taxon>Eukaryota</taxon>
        <taxon>Fungi</taxon>
        <taxon>Dikarya</taxon>
        <taxon>Ascomycota</taxon>
        <taxon>Pezizomycotina</taxon>
        <taxon>Sordariomycetes</taxon>
        <taxon>Hypocreomycetidae</taxon>
        <taxon>Hypocreales</taxon>
        <taxon>Nectriaceae</taxon>
        <taxon>Fusarium</taxon>
        <taxon>Fusarium solani species complex</taxon>
    </lineage>
</organism>
<protein>
    <submittedName>
        <fullName evidence="2">Uncharacterized protein</fullName>
    </submittedName>
</protein>
<evidence type="ECO:0000313" key="2">
    <source>
        <dbReference type="EMBL" id="RSL53067.1"/>
    </source>
</evidence>
<dbReference type="EMBL" id="NKCI01000127">
    <property type="protein sequence ID" value="RSL53067.1"/>
    <property type="molecule type" value="Genomic_DNA"/>
</dbReference>
<evidence type="ECO:0000313" key="3">
    <source>
        <dbReference type="Proteomes" id="UP000288168"/>
    </source>
</evidence>
<feature type="compositionally biased region" description="Low complexity" evidence="1">
    <location>
        <begin position="106"/>
        <end position="124"/>
    </location>
</feature>
<reference evidence="2 3" key="1">
    <citation type="submission" date="2017-06" db="EMBL/GenBank/DDBJ databases">
        <title>Comparative genomic analysis of Ambrosia Fusariam Clade fungi.</title>
        <authorList>
            <person name="Stajich J.E."/>
            <person name="Carrillo J."/>
            <person name="Kijimoto T."/>
            <person name="Eskalen A."/>
            <person name="O'Donnell K."/>
            <person name="Kasson M."/>
        </authorList>
    </citation>
    <scope>NUCLEOTIDE SEQUENCE [LARGE SCALE GENOMIC DNA]</scope>
    <source>
        <strain evidence="2 3">NRRL62584</strain>
    </source>
</reference>
<name>A0A428PJ67_9HYPO</name>
<gene>
    <name evidence="2" type="ORF">CEP54_010601</name>
</gene>
<evidence type="ECO:0000256" key="1">
    <source>
        <dbReference type="SAM" id="MobiDB-lite"/>
    </source>
</evidence>
<proteinExistence type="predicted"/>
<feature type="region of interest" description="Disordered" evidence="1">
    <location>
        <begin position="1"/>
        <end position="149"/>
    </location>
</feature>
<dbReference type="Proteomes" id="UP000288168">
    <property type="component" value="Unassembled WGS sequence"/>
</dbReference>
<keyword evidence="3" id="KW-1185">Reference proteome</keyword>
<sequence>MDFRASRPWSNLSAGADLPGDGPFQRSSGLISRPPPGDVISNCLGRGPGASQPVLVSPVRQRQNRSTLSPGSSFPHAHPLPKCSTPPQPSQPDSGRLCPLPRSHNSSSPSFQPTPSVPSSSSAPQVEPWKTTAHKTRRLPPTPWMVIPF</sequence>
<accession>A0A428PJ67</accession>
<dbReference type="AlphaFoldDB" id="A0A428PJ67"/>
<feature type="compositionally biased region" description="Polar residues" evidence="1">
    <location>
        <begin position="60"/>
        <end position="72"/>
    </location>
</feature>
<comment type="caution">
    <text evidence="2">The sequence shown here is derived from an EMBL/GenBank/DDBJ whole genome shotgun (WGS) entry which is preliminary data.</text>
</comment>